<dbReference type="Proteomes" id="UP000008311">
    <property type="component" value="Unassembled WGS sequence"/>
</dbReference>
<name>B9T770_RICCO</name>
<dbReference type="AlphaFoldDB" id="B9T770"/>
<sequence length="186" mass="21708">MMIVKRWWKVVGSRKDRKKFRNILRQIKDIRNELKKIHSGTQHEQNIREGKISEIKLQRLQKLEETTWFQRSRALWLKDADKDTFFFLSKANQRRKRNIIEGIRGEGGVWYVSAPVNMHRVLNTTDIRITDDINSILTRSYTAEDIHKALKQMHLSKSPGPDVTSVSIAKLGATALLLAMNFPLSR</sequence>
<proteinExistence type="predicted"/>
<dbReference type="EMBL" id="EQ974711">
    <property type="protein sequence ID" value="EEF28293.1"/>
    <property type="molecule type" value="Genomic_DNA"/>
</dbReference>
<reference evidence="2" key="1">
    <citation type="journal article" date="2010" name="Nat. Biotechnol.">
        <title>Draft genome sequence of the oilseed species Ricinus communis.</title>
        <authorList>
            <person name="Chan A.P."/>
            <person name="Crabtree J."/>
            <person name="Zhao Q."/>
            <person name="Lorenzi H."/>
            <person name="Orvis J."/>
            <person name="Puiu D."/>
            <person name="Melake-Berhan A."/>
            <person name="Jones K.M."/>
            <person name="Redman J."/>
            <person name="Chen G."/>
            <person name="Cahoon E.B."/>
            <person name="Gedil M."/>
            <person name="Stanke M."/>
            <person name="Haas B.J."/>
            <person name="Wortman J.R."/>
            <person name="Fraser-Liggett C.M."/>
            <person name="Ravel J."/>
            <person name="Rabinowicz P.D."/>
        </authorList>
    </citation>
    <scope>NUCLEOTIDE SEQUENCE [LARGE SCALE GENOMIC DNA]</scope>
    <source>
        <strain evidence="2">cv. Hale</strain>
    </source>
</reference>
<protein>
    <submittedName>
        <fullName evidence="1">Uncharacterized protein</fullName>
    </submittedName>
</protein>
<dbReference type="InParanoid" id="B9T770"/>
<organism evidence="1 2">
    <name type="scientific">Ricinus communis</name>
    <name type="common">Castor bean</name>
    <dbReference type="NCBI Taxonomy" id="3988"/>
    <lineage>
        <taxon>Eukaryota</taxon>
        <taxon>Viridiplantae</taxon>
        <taxon>Streptophyta</taxon>
        <taxon>Embryophyta</taxon>
        <taxon>Tracheophyta</taxon>
        <taxon>Spermatophyta</taxon>
        <taxon>Magnoliopsida</taxon>
        <taxon>eudicotyledons</taxon>
        <taxon>Gunneridae</taxon>
        <taxon>Pentapetalae</taxon>
        <taxon>rosids</taxon>
        <taxon>fabids</taxon>
        <taxon>Malpighiales</taxon>
        <taxon>Euphorbiaceae</taxon>
        <taxon>Acalyphoideae</taxon>
        <taxon>Acalypheae</taxon>
        <taxon>Ricinus</taxon>
    </lineage>
</organism>
<evidence type="ECO:0000313" key="2">
    <source>
        <dbReference type="Proteomes" id="UP000008311"/>
    </source>
</evidence>
<evidence type="ECO:0000313" key="1">
    <source>
        <dbReference type="EMBL" id="EEF28293.1"/>
    </source>
</evidence>
<keyword evidence="2" id="KW-1185">Reference proteome</keyword>
<gene>
    <name evidence="1" type="ORF">RCOM_0109630</name>
</gene>
<dbReference type="eggNOG" id="KOG1075">
    <property type="taxonomic scope" value="Eukaryota"/>
</dbReference>
<accession>B9T770</accession>